<dbReference type="Proteomes" id="UP000735302">
    <property type="component" value="Unassembled WGS sequence"/>
</dbReference>
<evidence type="ECO:0000313" key="3">
    <source>
        <dbReference type="Proteomes" id="UP000735302"/>
    </source>
</evidence>
<feature type="region of interest" description="Disordered" evidence="1">
    <location>
        <begin position="36"/>
        <end position="75"/>
    </location>
</feature>
<proteinExistence type="predicted"/>
<name>A0AAV4A8D3_9GAST</name>
<gene>
    <name evidence="2" type="ORF">PoB_003105600</name>
</gene>
<accession>A0AAV4A8D3</accession>
<protein>
    <submittedName>
        <fullName evidence="2">Uncharacterized protein</fullName>
    </submittedName>
</protein>
<sequence>MLKYSSKQPKSTKKHRPVVAANSNCGTHLHIKPNTCRRSGDTNLKANNESGETSNTITCQETPDSSKVNFAKEQR</sequence>
<dbReference type="AlphaFoldDB" id="A0AAV4A8D3"/>
<dbReference type="EMBL" id="BLXT01003739">
    <property type="protein sequence ID" value="GFO04551.1"/>
    <property type="molecule type" value="Genomic_DNA"/>
</dbReference>
<evidence type="ECO:0000256" key="1">
    <source>
        <dbReference type="SAM" id="MobiDB-lite"/>
    </source>
</evidence>
<reference evidence="2 3" key="1">
    <citation type="journal article" date="2021" name="Elife">
        <title>Chloroplast acquisition without the gene transfer in kleptoplastic sea slugs, Plakobranchus ocellatus.</title>
        <authorList>
            <person name="Maeda T."/>
            <person name="Takahashi S."/>
            <person name="Yoshida T."/>
            <person name="Shimamura S."/>
            <person name="Takaki Y."/>
            <person name="Nagai Y."/>
            <person name="Toyoda A."/>
            <person name="Suzuki Y."/>
            <person name="Arimoto A."/>
            <person name="Ishii H."/>
            <person name="Satoh N."/>
            <person name="Nishiyama T."/>
            <person name="Hasebe M."/>
            <person name="Maruyama T."/>
            <person name="Minagawa J."/>
            <person name="Obokata J."/>
            <person name="Shigenobu S."/>
        </authorList>
    </citation>
    <scope>NUCLEOTIDE SEQUENCE [LARGE SCALE GENOMIC DNA]</scope>
</reference>
<comment type="caution">
    <text evidence="2">The sequence shown here is derived from an EMBL/GenBank/DDBJ whole genome shotgun (WGS) entry which is preliminary data.</text>
</comment>
<keyword evidence="3" id="KW-1185">Reference proteome</keyword>
<evidence type="ECO:0000313" key="2">
    <source>
        <dbReference type="EMBL" id="GFO04551.1"/>
    </source>
</evidence>
<feature type="compositionally biased region" description="Polar residues" evidence="1">
    <location>
        <begin position="41"/>
        <end position="68"/>
    </location>
</feature>
<feature type="region of interest" description="Disordered" evidence="1">
    <location>
        <begin position="1"/>
        <end position="22"/>
    </location>
</feature>
<organism evidence="2 3">
    <name type="scientific">Plakobranchus ocellatus</name>
    <dbReference type="NCBI Taxonomy" id="259542"/>
    <lineage>
        <taxon>Eukaryota</taxon>
        <taxon>Metazoa</taxon>
        <taxon>Spiralia</taxon>
        <taxon>Lophotrochozoa</taxon>
        <taxon>Mollusca</taxon>
        <taxon>Gastropoda</taxon>
        <taxon>Heterobranchia</taxon>
        <taxon>Euthyneura</taxon>
        <taxon>Panpulmonata</taxon>
        <taxon>Sacoglossa</taxon>
        <taxon>Placobranchoidea</taxon>
        <taxon>Plakobranchidae</taxon>
        <taxon>Plakobranchus</taxon>
    </lineage>
</organism>